<dbReference type="AlphaFoldDB" id="A0A1Y1RNT2"/>
<protein>
    <recommendedName>
        <fullName evidence="1">ESAT-6-like protein</fullName>
    </recommendedName>
</protein>
<reference evidence="2 3" key="1">
    <citation type="submission" date="2016-05" db="EMBL/GenBank/DDBJ databases">
        <title>Draft genome sequence of a porcine commensal Rothia nasimurium.</title>
        <authorList>
            <person name="Gaiser R.A."/>
            <person name="Van Baarlen P."/>
            <person name="Wells J.M."/>
        </authorList>
    </citation>
    <scope>NUCLEOTIDE SEQUENCE [LARGE SCALE GENOMIC DNA]</scope>
    <source>
        <strain evidence="2 3">PT-32</strain>
    </source>
</reference>
<comment type="similarity">
    <text evidence="1">Belongs to the WXG100 family.</text>
</comment>
<gene>
    <name evidence="2" type="ORF">A7979_03940</name>
</gene>
<dbReference type="EMBL" id="LXWF01000040">
    <property type="protein sequence ID" value="ORC16478.1"/>
    <property type="molecule type" value="Genomic_DNA"/>
</dbReference>
<dbReference type="SUPFAM" id="SSF140453">
    <property type="entry name" value="EsxAB dimer-like"/>
    <property type="match status" value="1"/>
</dbReference>
<name>A0A1Y1RNT2_9MICC</name>
<dbReference type="OrthoDB" id="4231069at2"/>
<accession>A0A1Y1RNT2</accession>
<evidence type="ECO:0000313" key="3">
    <source>
        <dbReference type="Proteomes" id="UP000192359"/>
    </source>
</evidence>
<keyword evidence="3" id="KW-1185">Reference proteome</keyword>
<dbReference type="InterPro" id="IPR036689">
    <property type="entry name" value="ESAT-6-like_sf"/>
</dbReference>
<organism evidence="2 3">
    <name type="scientific">Rothia nasimurium</name>
    <dbReference type="NCBI Taxonomy" id="85336"/>
    <lineage>
        <taxon>Bacteria</taxon>
        <taxon>Bacillati</taxon>
        <taxon>Actinomycetota</taxon>
        <taxon>Actinomycetes</taxon>
        <taxon>Micrococcales</taxon>
        <taxon>Micrococcaceae</taxon>
        <taxon>Rothia</taxon>
    </lineage>
</organism>
<dbReference type="Gene3D" id="1.10.287.1060">
    <property type="entry name" value="ESAT-6-like"/>
    <property type="match status" value="1"/>
</dbReference>
<evidence type="ECO:0000313" key="2">
    <source>
        <dbReference type="EMBL" id="ORC16478.1"/>
    </source>
</evidence>
<comment type="caution">
    <text evidence="2">The sequence shown here is derived from an EMBL/GenBank/DDBJ whole genome shotgun (WGS) entry which is preliminary data.</text>
</comment>
<dbReference type="RefSeq" id="WP_083092052.1">
    <property type="nucleotide sequence ID" value="NZ_LXWF01000040.1"/>
</dbReference>
<dbReference type="InterPro" id="IPR010310">
    <property type="entry name" value="T7SS_ESAT-6-like"/>
</dbReference>
<dbReference type="Proteomes" id="UP000192359">
    <property type="component" value="Unassembled WGS sequence"/>
</dbReference>
<dbReference type="NCBIfam" id="TIGR03930">
    <property type="entry name" value="WXG100_ESAT6"/>
    <property type="match status" value="1"/>
</dbReference>
<proteinExistence type="inferred from homology"/>
<evidence type="ECO:0000256" key="1">
    <source>
        <dbReference type="RuleBase" id="RU362001"/>
    </source>
</evidence>
<dbReference type="Pfam" id="PF06013">
    <property type="entry name" value="WXG100"/>
    <property type="match status" value="1"/>
</dbReference>
<sequence length="96" mass="10284">MAQFNVDSDLIASKSAQARSQVQTLISEVNALTASLQDLQGSWTGAASANFQGVLTNWRATQRQVEESIAEINEALSRAGVNYSETEMANASMFVG</sequence>